<reference evidence="1" key="1">
    <citation type="submission" date="2020-07" db="EMBL/GenBank/DDBJ databases">
        <title>Vallitalea pronyensis genome.</title>
        <authorList>
            <person name="Postec A."/>
        </authorList>
    </citation>
    <scope>NUCLEOTIDE SEQUENCE</scope>
    <source>
        <strain evidence="1">FatNI3</strain>
    </source>
</reference>
<keyword evidence="2" id="KW-1185">Reference proteome</keyword>
<evidence type="ECO:0000313" key="2">
    <source>
        <dbReference type="Proteomes" id="UP000683246"/>
    </source>
</evidence>
<dbReference type="InterPro" id="IPR024227">
    <property type="entry name" value="DUF3795"/>
</dbReference>
<dbReference type="AlphaFoldDB" id="A0A8J8SF70"/>
<dbReference type="RefSeq" id="WP_212696776.1">
    <property type="nucleotide sequence ID" value="NZ_CP058649.1"/>
</dbReference>
<dbReference type="KEGG" id="vpy:HZI73_02975"/>
<dbReference type="EMBL" id="CP058649">
    <property type="protein sequence ID" value="QUI21310.1"/>
    <property type="molecule type" value="Genomic_DNA"/>
</dbReference>
<protein>
    <submittedName>
        <fullName evidence="1">DUF3795 domain-containing protein</fullName>
    </submittedName>
</protein>
<evidence type="ECO:0000313" key="1">
    <source>
        <dbReference type="EMBL" id="QUI21310.1"/>
    </source>
</evidence>
<accession>A0A8J8SF70</accession>
<dbReference type="Pfam" id="PF12675">
    <property type="entry name" value="DUF3795"/>
    <property type="match status" value="1"/>
</dbReference>
<gene>
    <name evidence="1" type="ORF">HZI73_02975</name>
</gene>
<organism evidence="1 2">
    <name type="scientific">Vallitalea pronyensis</name>
    <dbReference type="NCBI Taxonomy" id="1348613"/>
    <lineage>
        <taxon>Bacteria</taxon>
        <taxon>Bacillati</taxon>
        <taxon>Bacillota</taxon>
        <taxon>Clostridia</taxon>
        <taxon>Lachnospirales</taxon>
        <taxon>Vallitaleaceae</taxon>
        <taxon>Vallitalea</taxon>
    </lineage>
</organism>
<sequence length="148" mass="16791">MKEKIVGPCGIDCFNCEMYEDNVTKTFQKRISALTNIPAEKIVCKGCVDGNQCLFLHLEGKTCKTLACANEKGVDYCYECDIFPCDYLMPLADRADKFPHNIKLYNLCLIKRIGLEAWKEQAADIRKVYFTKKLTIGDGGKKTTEKKD</sequence>
<name>A0A8J8SF70_9FIRM</name>
<dbReference type="Proteomes" id="UP000683246">
    <property type="component" value="Chromosome"/>
</dbReference>
<proteinExistence type="predicted"/>